<name>A0A3N4I3F7_ASCIM</name>
<keyword evidence="3" id="KW-1185">Reference proteome</keyword>
<dbReference type="EMBL" id="ML119687">
    <property type="protein sequence ID" value="RPA80529.1"/>
    <property type="molecule type" value="Genomic_DNA"/>
</dbReference>
<sequence>MSVSTYGKELKAARLNDEKPFSKGDELPASSCKSMNAWRLSVPPLHSFGCTSHTRAVLLSIEHQHREQYRSKDEIPLPEEDPTPSFFASTSPRHVCTCMAAQFLLVPAMPRSTRHKESGLKNFDLMHEELEVRESQWRCQMGEIYERLRAKASTVQKQIFRDPGCSASYEQRHKSNSNAKFNKGDAKGGKQYSSRNSYPYPQGSGTTQAPNFISGTSGR</sequence>
<protein>
    <submittedName>
        <fullName evidence="2">Uncharacterized protein</fullName>
    </submittedName>
</protein>
<proteinExistence type="predicted"/>
<evidence type="ECO:0000313" key="3">
    <source>
        <dbReference type="Proteomes" id="UP000275078"/>
    </source>
</evidence>
<evidence type="ECO:0000313" key="2">
    <source>
        <dbReference type="EMBL" id="RPA80529.1"/>
    </source>
</evidence>
<dbReference type="AlphaFoldDB" id="A0A3N4I3F7"/>
<feature type="region of interest" description="Disordered" evidence="1">
    <location>
        <begin position="165"/>
        <end position="219"/>
    </location>
</feature>
<organism evidence="2 3">
    <name type="scientific">Ascobolus immersus RN42</name>
    <dbReference type="NCBI Taxonomy" id="1160509"/>
    <lineage>
        <taxon>Eukaryota</taxon>
        <taxon>Fungi</taxon>
        <taxon>Dikarya</taxon>
        <taxon>Ascomycota</taxon>
        <taxon>Pezizomycotina</taxon>
        <taxon>Pezizomycetes</taxon>
        <taxon>Pezizales</taxon>
        <taxon>Ascobolaceae</taxon>
        <taxon>Ascobolus</taxon>
    </lineage>
</organism>
<gene>
    <name evidence="2" type="ORF">BJ508DRAFT_307344</name>
</gene>
<feature type="compositionally biased region" description="Polar residues" evidence="1">
    <location>
        <begin position="191"/>
        <end position="219"/>
    </location>
</feature>
<dbReference type="Proteomes" id="UP000275078">
    <property type="component" value="Unassembled WGS sequence"/>
</dbReference>
<reference evidence="2 3" key="1">
    <citation type="journal article" date="2018" name="Nat. Ecol. Evol.">
        <title>Pezizomycetes genomes reveal the molecular basis of ectomycorrhizal truffle lifestyle.</title>
        <authorList>
            <person name="Murat C."/>
            <person name="Payen T."/>
            <person name="Noel B."/>
            <person name="Kuo A."/>
            <person name="Morin E."/>
            <person name="Chen J."/>
            <person name="Kohler A."/>
            <person name="Krizsan K."/>
            <person name="Balestrini R."/>
            <person name="Da Silva C."/>
            <person name="Montanini B."/>
            <person name="Hainaut M."/>
            <person name="Levati E."/>
            <person name="Barry K.W."/>
            <person name="Belfiori B."/>
            <person name="Cichocki N."/>
            <person name="Clum A."/>
            <person name="Dockter R.B."/>
            <person name="Fauchery L."/>
            <person name="Guy J."/>
            <person name="Iotti M."/>
            <person name="Le Tacon F."/>
            <person name="Lindquist E.A."/>
            <person name="Lipzen A."/>
            <person name="Malagnac F."/>
            <person name="Mello A."/>
            <person name="Molinier V."/>
            <person name="Miyauchi S."/>
            <person name="Poulain J."/>
            <person name="Riccioni C."/>
            <person name="Rubini A."/>
            <person name="Sitrit Y."/>
            <person name="Splivallo R."/>
            <person name="Traeger S."/>
            <person name="Wang M."/>
            <person name="Zifcakova L."/>
            <person name="Wipf D."/>
            <person name="Zambonelli A."/>
            <person name="Paolocci F."/>
            <person name="Nowrousian M."/>
            <person name="Ottonello S."/>
            <person name="Baldrian P."/>
            <person name="Spatafora J.W."/>
            <person name="Henrissat B."/>
            <person name="Nagy L.G."/>
            <person name="Aury J.M."/>
            <person name="Wincker P."/>
            <person name="Grigoriev I.V."/>
            <person name="Bonfante P."/>
            <person name="Martin F.M."/>
        </authorList>
    </citation>
    <scope>NUCLEOTIDE SEQUENCE [LARGE SCALE GENOMIC DNA]</scope>
    <source>
        <strain evidence="2 3">RN42</strain>
    </source>
</reference>
<accession>A0A3N4I3F7</accession>
<evidence type="ECO:0000256" key="1">
    <source>
        <dbReference type="SAM" id="MobiDB-lite"/>
    </source>
</evidence>